<dbReference type="PANTHER" id="PTHR24148:SF79">
    <property type="entry name" value="HETEROKARYON INCOMPATIBILITY DOMAIN-CONTAINING PROTEIN"/>
    <property type="match status" value="1"/>
</dbReference>
<proteinExistence type="predicted"/>
<dbReference type="eggNOG" id="ENOG502SNPI">
    <property type="taxonomic scope" value="Eukaryota"/>
</dbReference>
<dbReference type="PANTHER" id="PTHR24148">
    <property type="entry name" value="ANKYRIN REPEAT DOMAIN-CONTAINING PROTEIN 39 HOMOLOG-RELATED"/>
    <property type="match status" value="1"/>
</dbReference>
<name>W3XKP8_PESFW</name>
<dbReference type="OrthoDB" id="2288928at2759"/>
<dbReference type="Proteomes" id="UP000030651">
    <property type="component" value="Unassembled WGS sequence"/>
</dbReference>
<dbReference type="Pfam" id="PF06985">
    <property type="entry name" value="HET"/>
    <property type="match status" value="1"/>
</dbReference>
<reference evidence="3" key="1">
    <citation type="journal article" date="2015" name="BMC Genomics">
        <title>Genomic and transcriptomic analysis of the endophytic fungus Pestalotiopsis fici reveals its lifestyle and high potential for synthesis of natural products.</title>
        <authorList>
            <person name="Wang X."/>
            <person name="Zhang X."/>
            <person name="Liu L."/>
            <person name="Xiang M."/>
            <person name="Wang W."/>
            <person name="Sun X."/>
            <person name="Che Y."/>
            <person name="Guo L."/>
            <person name="Liu G."/>
            <person name="Guo L."/>
            <person name="Wang C."/>
            <person name="Yin W.B."/>
            <person name="Stadler M."/>
            <person name="Zhang X."/>
            <person name="Liu X."/>
        </authorList>
    </citation>
    <scope>NUCLEOTIDE SEQUENCE [LARGE SCALE GENOMIC DNA]</scope>
    <source>
        <strain evidence="3">W106-1 / CGMCC3.15140</strain>
    </source>
</reference>
<dbReference type="EMBL" id="KI912109">
    <property type="protein sequence ID" value="ETS86575.1"/>
    <property type="molecule type" value="Genomic_DNA"/>
</dbReference>
<evidence type="ECO:0000313" key="3">
    <source>
        <dbReference type="Proteomes" id="UP000030651"/>
    </source>
</evidence>
<evidence type="ECO:0000313" key="2">
    <source>
        <dbReference type="EMBL" id="ETS86575.1"/>
    </source>
</evidence>
<feature type="domain" description="Heterokaryon incompatibility" evidence="1">
    <location>
        <begin position="49"/>
        <end position="195"/>
    </location>
</feature>
<gene>
    <name evidence="2" type="ORF">PFICI_00403</name>
</gene>
<keyword evidence="3" id="KW-1185">Reference proteome</keyword>
<dbReference type="InterPro" id="IPR052895">
    <property type="entry name" value="HetReg/Transcr_Mod"/>
</dbReference>
<organism evidence="2 3">
    <name type="scientific">Pestalotiopsis fici (strain W106-1 / CGMCC3.15140)</name>
    <dbReference type="NCBI Taxonomy" id="1229662"/>
    <lineage>
        <taxon>Eukaryota</taxon>
        <taxon>Fungi</taxon>
        <taxon>Dikarya</taxon>
        <taxon>Ascomycota</taxon>
        <taxon>Pezizomycotina</taxon>
        <taxon>Sordariomycetes</taxon>
        <taxon>Xylariomycetidae</taxon>
        <taxon>Amphisphaeriales</taxon>
        <taxon>Sporocadaceae</taxon>
        <taxon>Pestalotiopsis</taxon>
    </lineage>
</organism>
<dbReference type="RefSeq" id="XP_007827175.1">
    <property type="nucleotide sequence ID" value="XM_007828984.1"/>
</dbReference>
<dbReference type="InParanoid" id="W3XKP8"/>
<dbReference type="OMA" id="VPDWSQN"/>
<dbReference type="KEGG" id="pfy:PFICI_00403"/>
<dbReference type="InterPro" id="IPR010730">
    <property type="entry name" value="HET"/>
</dbReference>
<dbReference type="AlphaFoldDB" id="W3XKP8"/>
<protein>
    <recommendedName>
        <fullName evidence="1">Heterokaryon incompatibility domain-containing protein</fullName>
    </recommendedName>
</protein>
<dbReference type="HOGENOM" id="CLU_004184_7_2_1"/>
<sequence>MSDSFQYKYRPLRQPDAIRLCRILPHSDAASSIHISLSSYHLSNPTLNFTALSYTWGDPSDKTPISVGGSEAFLQVPRSASEALTVLRLHGKKTLFWIDAICIDQNNLQEKTSQVRIMGRIFARAFCTTIYLGPHTKSSQIVFQDVIEAMNLPKVKNPKRQRMVRDRDPPNAAVVQGLEDLIQRPWFQRVWVLQEVYLSQNIWVLCGDTMVPQEMLRDCFFGYSKNNLVTKQNVPFAFRINEPIWGISSRLSWSDLWGCLYWTRGSLATDSRDRLFALRALFAPLEANDTDSFMAEFDKMINYEKSLEEVFETLALTLLRFIGLWLLVGARHEHNRQMPSWVPDWSQNLPLAGDFFVDLGQNELFGRQVNRATYIDYQLLDQRILIVQGWRCGQIQEMGKTYIFADLEDADRQISHLISLITIDQSSETIQRETSNIAEVGLSQGILKGLVPASQQTCPTIILRPYSSVATDGNNPVIDAVNSEFQIIGGAQ</sequence>
<accession>W3XKP8</accession>
<evidence type="ECO:0000259" key="1">
    <source>
        <dbReference type="Pfam" id="PF06985"/>
    </source>
</evidence>
<dbReference type="GeneID" id="19265416"/>